<dbReference type="GO" id="GO:0006754">
    <property type="term" value="P:ATP biosynthetic process"/>
    <property type="evidence" value="ECO:0007669"/>
    <property type="project" value="UniProtKB-KW"/>
</dbReference>
<dbReference type="GO" id="GO:1902600">
    <property type="term" value="P:proton transmembrane transport"/>
    <property type="evidence" value="ECO:0007669"/>
    <property type="project" value="UniProtKB-KW"/>
</dbReference>
<keyword evidence="9 11" id="KW-0472">Membrane</keyword>
<organism evidence="12 13">
    <name type="scientific">Microbotryum intermedium</name>
    <dbReference type="NCBI Taxonomy" id="269621"/>
    <lineage>
        <taxon>Eukaryota</taxon>
        <taxon>Fungi</taxon>
        <taxon>Dikarya</taxon>
        <taxon>Basidiomycota</taxon>
        <taxon>Pucciniomycotina</taxon>
        <taxon>Microbotryomycetes</taxon>
        <taxon>Microbotryales</taxon>
        <taxon>Microbotryaceae</taxon>
        <taxon>Microbotryum</taxon>
    </lineage>
</organism>
<reference evidence="13" key="1">
    <citation type="submission" date="2016-09" db="EMBL/GenBank/DDBJ databases">
        <authorList>
            <person name="Jeantristanb JTB J.-T."/>
            <person name="Ricardo R."/>
        </authorList>
    </citation>
    <scope>NUCLEOTIDE SEQUENCE [LARGE SCALE GENOMIC DNA]</scope>
</reference>
<dbReference type="AlphaFoldDB" id="A0A238F874"/>
<evidence type="ECO:0000313" key="12">
    <source>
        <dbReference type="EMBL" id="SCV68291.1"/>
    </source>
</evidence>
<evidence type="ECO:0000256" key="3">
    <source>
        <dbReference type="ARBA" id="ARBA00022448"/>
    </source>
</evidence>
<dbReference type="Proteomes" id="UP000198372">
    <property type="component" value="Unassembled WGS sequence"/>
</dbReference>
<feature type="transmembrane region" description="Helical" evidence="11">
    <location>
        <begin position="12"/>
        <end position="35"/>
    </location>
</feature>
<accession>A0A238F874</accession>
<comment type="subcellular location">
    <subcellularLocation>
        <location evidence="1">Membrane</location>
        <topology evidence="1">Multi-pass membrane protein</topology>
    </subcellularLocation>
</comment>
<evidence type="ECO:0000256" key="7">
    <source>
        <dbReference type="ARBA" id="ARBA00022989"/>
    </source>
</evidence>
<evidence type="ECO:0000256" key="5">
    <source>
        <dbReference type="ARBA" id="ARBA00022692"/>
    </source>
</evidence>
<evidence type="ECO:0000256" key="4">
    <source>
        <dbReference type="ARBA" id="ARBA00022547"/>
    </source>
</evidence>
<keyword evidence="4" id="KW-0138">CF(0)</keyword>
<evidence type="ECO:0000256" key="8">
    <source>
        <dbReference type="ARBA" id="ARBA00023065"/>
    </source>
</evidence>
<evidence type="ECO:0000256" key="6">
    <source>
        <dbReference type="ARBA" id="ARBA00022781"/>
    </source>
</evidence>
<evidence type="ECO:0000256" key="1">
    <source>
        <dbReference type="ARBA" id="ARBA00004141"/>
    </source>
</evidence>
<proteinExistence type="inferred from homology"/>
<dbReference type="SUPFAM" id="SSF81336">
    <property type="entry name" value="F1F0 ATP synthase subunit A"/>
    <property type="match status" value="1"/>
</dbReference>
<evidence type="ECO:0000313" key="13">
    <source>
        <dbReference type="Proteomes" id="UP000198372"/>
    </source>
</evidence>
<name>A0A238F874_9BASI</name>
<comment type="similarity">
    <text evidence="2">Belongs to the ATPase A chain family.</text>
</comment>
<keyword evidence="5 11" id="KW-0812">Transmembrane</keyword>
<evidence type="ECO:0000256" key="2">
    <source>
        <dbReference type="ARBA" id="ARBA00006810"/>
    </source>
</evidence>
<keyword evidence="6" id="KW-0375">Hydrogen ion transport</keyword>
<sequence>MVKEQIGSANDVFLPFIYALFFFILIGNLIGNVPYSFAIGTKCCNVNWPTAEHTERSGSLCQIERGWCARPYSLAGGLWAWETGPSYLINVRKETFFAG</sequence>
<evidence type="ECO:0000256" key="11">
    <source>
        <dbReference type="SAM" id="Phobius"/>
    </source>
</evidence>
<gene>
    <name evidence="12" type="ORF">BQ2448_412</name>
</gene>
<keyword evidence="10" id="KW-0066">ATP synthesis</keyword>
<dbReference type="STRING" id="269621.A0A238F874"/>
<keyword evidence="7 11" id="KW-1133">Transmembrane helix</keyword>
<dbReference type="InterPro" id="IPR035908">
    <property type="entry name" value="F0_ATP_A_sf"/>
</dbReference>
<keyword evidence="3" id="KW-0813">Transport</keyword>
<keyword evidence="8" id="KW-0406">Ion transport</keyword>
<dbReference type="EMBL" id="FMSP01000003">
    <property type="protein sequence ID" value="SCV68291.1"/>
    <property type="molecule type" value="Genomic_DNA"/>
</dbReference>
<evidence type="ECO:0000256" key="10">
    <source>
        <dbReference type="ARBA" id="ARBA00023310"/>
    </source>
</evidence>
<protein>
    <submittedName>
        <fullName evidence="12">BQ2448_412 protein</fullName>
    </submittedName>
</protein>
<dbReference type="GO" id="GO:0045259">
    <property type="term" value="C:proton-transporting ATP synthase complex"/>
    <property type="evidence" value="ECO:0007669"/>
    <property type="project" value="UniProtKB-KW"/>
</dbReference>
<keyword evidence="13" id="KW-1185">Reference proteome</keyword>
<dbReference type="OrthoDB" id="5976622at2759"/>
<evidence type="ECO:0000256" key="9">
    <source>
        <dbReference type="ARBA" id="ARBA00023136"/>
    </source>
</evidence>